<evidence type="ECO:0000313" key="3">
    <source>
        <dbReference type="Proteomes" id="UP000288215"/>
    </source>
</evidence>
<comment type="caution">
    <text evidence="2">The sequence shown here is derived from an EMBL/GenBank/DDBJ whole genome shotgun (WGS) entry which is preliminary data.</text>
</comment>
<evidence type="ECO:0008006" key="4">
    <source>
        <dbReference type="Google" id="ProtNLM"/>
    </source>
</evidence>
<evidence type="ECO:0000313" key="2">
    <source>
        <dbReference type="EMBL" id="RWX73055.1"/>
    </source>
</evidence>
<keyword evidence="1" id="KW-0472">Membrane</keyword>
<feature type="transmembrane region" description="Helical" evidence="1">
    <location>
        <begin position="37"/>
        <end position="55"/>
    </location>
</feature>
<feature type="transmembrane region" description="Helical" evidence="1">
    <location>
        <begin position="116"/>
        <end position="141"/>
    </location>
</feature>
<name>A0A444L645_METS7</name>
<feature type="transmembrane region" description="Helical" evidence="1">
    <location>
        <begin position="86"/>
        <end position="104"/>
    </location>
</feature>
<feature type="transmembrane region" description="Helical" evidence="1">
    <location>
        <begin position="12"/>
        <end position="31"/>
    </location>
</feature>
<keyword evidence="1" id="KW-0812">Transmembrane</keyword>
<reference evidence="2 3" key="1">
    <citation type="submission" date="2018-12" db="EMBL/GenBank/DDBJ databases">
        <title>The complete genome of the methanogenic archaea of the candidate phylum Verstraetearchaeota, obtained from the metagenome of underground thermal water.</title>
        <authorList>
            <person name="Kadnikov V.V."/>
            <person name="Mardanov A.V."/>
            <person name="Beletsky A.V."/>
            <person name="Karnachuk O.V."/>
            <person name="Ravin N.V."/>
        </authorList>
    </citation>
    <scope>NUCLEOTIDE SEQUENCE [LARGE SCALE GENOMIC DNA]</scope>
    <source>
        <strain evidence="2">Ch88</strain>
    </source>
</reference>
<proteinExistence type="predicted"/>
<evidence type="ECO:0000256" key="1">
    <source>
        <dbReference type="SAM" id="Phobius"/>
    </source>
</evidence>
<dbReference type="Proteomes" id="UP000288215">
    <property type="component" value="Unassembled WGS sequence"/>
</dbReference>
<feature type="transmembrane region" description="Helical" evidence="1">
    <location>
        <begin position="62"/>
        <end position="80"/>
    </location>
</feature>
<dbReference type="AlphaFoldDB" id="A0A444L645"/>
<keyword evidence="1" id="KW-1133">Transmembrane helix</keyword>
<accession>A0A444L645</accession>
<dbReference type="Gene3D" id="1.10.1760.20">
    <property type="match status" value="1"/>
</dbReference>
<gene>
    <name evidence="2" type="ORF">Metus_1029</name>
</gene>
<dbReference type="EMBL" id="RXGA01000003">
    <property type="protein sequence ID" value="RWX73055.1"/>
    <property type="molecule type" value="Genomic_DNA"/>
</dbReference>
<sequence>MSRFESRAYKVSVVSLMVALVAVFELINRALPLRVPWGMSIDFVALPVVLAFFVLGTRYSMITAIGMYLILTVFGFANFVGATMKFFSTIAMVAVLGIFASRWAKGEGPKIFPLPILLVASVAAIAFRCLVAAALNYYWAIPLFLSMPIEDVINTMFFGSIWGFIVFVFVMNTTQGVIDLAVGWFIAFSASFPRRGRGLTSASASASTSASTSRVSSGR</sequence>
<organism evidence="2 3">
    <name type="scientific">Methanosuratincola subterraneus</name>
    <dbReference type="NCBI Taxonomy" id="2593994"/>
    <lineage>
        <taxon>Archaea</taxon>
        <taxon>Thermoproteota</taxon>
        <taxon>Methanosuratincolia</taxon>
        <taxon>Candidatus Methanomethylicales</taxon>
        <taxon>Candidatus Methanomethylicaceae</taxon>
        <taxon>Candidatus Methanosuratincola (ex Vanwonterghem et al. 2016)</taxon>
    </lineage>
</organism>
<protein>
    <recommendedName>
        <fullName evidence="4">ECF transporter S component</fullName>
    </recommendedName>
</protein>